<protein>
    <submittedName>
        <fullName evidence="3">Response regulator</fullName>
    </submittedName>
</protein>
<dbReference type="EMBL" id="CP049616">
    <property type="protein sequence ID" value="QII45543.1"/>
    <property type="molecule type" value="Genomic_DNA"/>
</dbReference>
<dbReference type="InterPro" id="IPR011006">
    <property type="entry name" value="CheY-like_superfamily"/>
</dbReference>
<keyword evidence="1" id="KW-0597">Phosphoprotein</keyword>
<feature type="modified residue" description="4-aspartylphosphate" evidence="1">
    <location>
        <position position="55"/>
    </location>
</feature>
<reference evidence="3 4" key="1">
    <citation type="submission" date="2020-02" db="EMBL/GenBank/DDBJ databases">
        <title>Complete genome of Muricauda sp. 501str8.</title>
        <authorList>
            <person name="Dong B."/>
            <person name="Zhu S."/>
            <person name="Yang J."/>
            <person name="Chen J."/>
        </authorList>
    </citation>
    <scope>NUCLEOTIDE SEQUENCE [LARGE SCALE GENOMIC DNA]</scope>
    <source>
        <strain evidence="3 4">501str8</strain>
    </source>
</reference>
<accession>A0A6G7J3U3</accession>
<dbReference type="KEGG" id="mut:GVT53_12925"/>
<evidence type="ECO:0000313" key="3">
    <source>
        <dbReference type="EMBL" id="QII45543.1"/>
    </source>
</evidence>
<evidence type="ECO:0000259" key="2">
    <source>
        <dbReference type="PROSITE" id="PS50110"/>
    </source>
</evidence>
<name>A0A6G7J3U3_9FLAO</name>
<dbReference type="PANTHER" id="PTHR44520">
    <property type="entry name" value="RESPONSE REGULATOR RCP1-RELATED"/>
    <property type="match status" value="1"/>
</dbReference>
<dbReference type="InterPro" id="IPR052893">
    <property type="entry name" value="TCS_response_regulator"/>
</dbReference>
<dbReference type="AlphaFoldDB" id="A0A6G7J3U3"/>
<gene>
    <name evidence="3" type="ORF">GVT53_12925</name>
</gene>
<sequence length="143" mass="16459">MNIFLADDDEEDRLFFAEALKEIPLSIETSAFADGVGLMGNLYSDEKLPDIIFLDLNMPMMNGFECLSDIRDDEKFKNIPVIIYSTSYLKKEIEQLRRMGATGYLRKPSSFNQLKTLIYKCVKNLQDLQMALKNATGNFFIYD</sequence>
<organism evidence="3 4">
    <name type="scientific">Flagellimonas oceani</name>
    <dbReference type="NCBI Taxonomy" id="2698672"/>
    <lineage>
        <taxon>Bacteria</taxon>
        <taxon>Pseudomonadati</taxon>
        <taxon>Bacteroidota</taxon>
        <taxon>Flavobacteriia</taxon>
        <taxon>Flavobacteriales</taxon>
        <taxon>Flavobacteriaceae</taxon>
        <taxon>Flagellimonas</taxon>
    </lineage>
</organism>
<feature type="domain" description="Response regulatory" evidence="2">
    <location>
        <begin position="2"/>
        <end position="122"/>
    </location>
</feature>
<evidence type="ECO:0000256" key="1">
    <source>
        <dbReference type="PROSITE-ProRule" id="PRU00169"/>
    </source>
</evidence>
<dbReference type="SUPFAM" id="SSF52172">
    <property type="entry name" value="CheY-like"/>
    <property type="match status" value="1"/>
</dbReference>
<dbReference type="Pfam" id="PF00072">
    <property type="entry name" value="Response_reg"/>
    <property type="match status" value="1"/>
</dbReference>
<dbReference type="RefSeq" id="WP_166248949.1">
    <property type="nucleotide sequence ID" value="NZ_CP049616.1"/>
</dbReference>
<dbReference type="PANTHER" id="PTHR44520:SF2">
    <property type="entry name" value="RESPONSE REGULATOR RCP1"/>
    <property type="match status" value="1"/>
</dbReference>
<dbReference type="Proteomes" id="UP000502928">
    <property type="component" value="Chromosome"/>
</dbReference>
<dbReference type="PROSITE" id="PS50110">
    <property type="entry name" value="RESPONSE_REGULATORY"/>
    <property type="match status" value="1"/>
</dbReference>
<dbReference type="SMART" id="SM00448">
    <property type="entry name" value="REC"/>
    <property type="match status" value="1"/>
</dbReference>
<dbReference type="GO" id="GO:0000160">
    <property type="term" value="P:phosphorelay signal transduction system"/>
    <property type="evidence" value="ECO:0007669"/>
    <property type="project" value="InterPro"/>
</dbReference>
<keyword evidence="4" id="KW-1185">Reference proteome</keyword>
<proteinExistence type="predicted"/>
<evidence type="ECO:0000313" key="4">
    <source>
        <dbReference type="Proteomes" id="UP000502928"/>
    </source>
</evidence>
<dbReference type="InterPro" id="IPR001789">
    <property type="entry name" value="Sig_transdc_resp-reg_receiver"/>
</dbReference>
<dbReference type="Gene3D" id="3.40.50.2300">
    <property type="match status" value="1"/>
</dbReference>